<reference evidence="1 2" key="1">
    <citation type="journal article" date="2005" name="Nucleic Acids Res.">
        <title>Genomic blueprint of Hahella chejuensis, a marine microbe producing an algicidal agent.</title>
        <authorList>
            <person name="Jeong H."/>
            <person name="Yim J.H."/>
            <person name="Lee C."/>
            <person name="Choi S.-H."/>
            <person name="Park Y.K."/>
            <person name="Yoon S.H."/>
            <person name="Hur C.-G."/>
            <person name="Kang H.-Y."/>
            <person name="Kim D."/>
            <person name="Lee H.H."/>
            <person name="Park K.H."/>
            <person name="Park S.-H."/>
            <person name="Park H.-S."/>
            <person name="Lee H.K."/>
            <person name="Oh T.K."/>
            <person name="Kim J.F."/>
        </authorList>
    </citation>
    <scope>NUCLEOTIDE SEQUENCE [LARGE SCALE GENOMIC DNA]</scope>
    <source>
        <strain evidence="1 2">KCTC 2396</strain>
    </source>
</reference>
<evidence type="ECO:0008006" key="3">
    <source>
        <dbReference type="Google" id="ProtNLM"/>
    </source>
</evidence>
<dbReference type="RefSeq" id="WP_011394591.1">
    <property type="nucleotide sequence ID" value="NC_007645.1"/>
</dbReference>
<dbReference type="Gene3D" id="3.40.1580.10">
    <property type="entry name" value="SMI1/KNR4-like"/>
    <property type="match status" value="1"/>
</dbReference>
<sequence>MIPEEKLPVLFDVLSWSKCEAGRPTESSIEKINAHYEITLPASLIRFMQASKYYADSLCLFDESYQSWNHIIRANSYYKNIRRRKGRRWCYVMPRHFVLIKAGHDSRNLVLDKSKYDPVTGEYGLQYWFPGYEIEFGDSYPDFNTYMRSLVEFLIARADEETQALCQAIVGSVGSSEEGGGSDL</sequence>
<proteinExistence type="predicted"/>
<dbReference type="EMBL" id="CP000155">
    <property type="protein sequence ID" value="ABC27514.1"/>
    <property type="molecule type" value="Genomic_DNA"/>
</dbReference>
<keyword evidence="2" id="KW-1185">Reference proteome</keyword>
<dbReference type="SUPFAM" id="SSF160631">
    <property type="entry name" value="SMI1/KNR4-like"/>
    <property type="match status" value="1"/>
</dbReference>
<evidence type="ECO:0000313" key="1">
    <source>
        <dbReference type="EMBL" id="ABC27514.1"/>
    </source>
</evidence>
<gene>
    <name evidence="1" type="ordered locus">HCH_00611</name>
</gene>
<organism evidence="1 2">
    <name type="scientific">Hahella chejuensis (strain KCTC 2396)</name>
    <dbReference type="NCBI Taxonomy" id="349521"/>
    <lineage>
        <taxon>Bacteria</taxon>
        <taxon>Pseudomonadati</taxon>
        <taxon>Pseudomonadota</taxon>
        <taxon>Gammaproteobacteria</taxon>
        <taxon>Oceanospirillales</taxon>
        <taxon>Hahellaceae</taxon>
        <taxon>Hahella</taxon>
    </lineage>
</organism>
<protein>
    <recommendedName>
        <fullName evidence="3">Knr4/Smi1-like domain-containing protein</fullName>
    </recommendedName>
</protein>
<evidence type="ECO:0000313" key="2">
    <source>
        <dbReference type="Proteomes" id="UP000000238"/>
    </source>
</evidence>
<accession>Q2SPB0</accession>
<name>Q2SPB0_HAHCH</name>
<dbReference type="STRING" id="349521.HCH_00611"/>
<dbReference type="Proteomes" id="UP000000238">
    <property type="component" value="Chromosome"/>
</dbReference>
<dbReference type="InterPro" id="IPR037883">
    <property type="entry name" value="Knr4/Smi1-like_sf"/>
</dbReference>
<dbReference type="KEGG" id="hch:HCH_00611"/>
<dbReference type="HOGENOM" id="CLU_1466264_0_0_6"/>
<dbReference type="AlphaFoldDB" id="Q2SPB0"/>